<dbReference type="AlphaFoldDB" id="A0A5K1JT48"/>
<gene>
    <name evidence="2" type="primary">G4NIB5</name>
</gene>
<dbReference type="SUPFAM" id="SSF103473">
    <property type="entry name" value="MFS general substrate transporter"/>
    <property type="match status" value="1"/>
</dbReference>
<sequence length="122" mass="12756">MLDAIVNFAWPFANDVAALVVITVLIGISVGGVYASMVQPFERMGRLEDVGMRMGMGFTLITGGLVAGSPISGAIFDATGSYKNVGYYSVICFRINSGAVGRPHGSHKILNGEAGTGKVRNT</sequence>
<feature type="transmembrane region" description="Helical" evidence="1">
    <location>
        <begin position="16"/>
        <end position="35"/>
    </location>
</feature>
<keyword evidence="1" id="KW-1133">Transmembrane helix</keyword>
<organism evidence="2">
    <name type="scientific">Ganoderma boninense</name>
    <dbReference type="NCBI Taxonomy" id="34458"/>
    <lineage>
        <taxon>Eukaryota</taxon>
        <taxon>Fungi</taxon>
        <taxon>Dikarya</taxon>
        <taxon>Basidiomycota</taxon>
        <taxon>Agaricomycotina</taxon>
        <taxon>Agaricomycetes</taxon>
        <taxon>Polyporales</taxon>
        <taxon>Polyporaceae</taxon>
        <taxon>Ganoderma</taxon>
    </lineage>
</organism>
<evidence type="ECO:0000313" key="2">
    <source>
        <dbReference type="EMBL" id="VWO94937.1"/>
    </source>
</evidence>
<evidence type="ECO:0000256" key="1">
    <source>
        <dbReference type="SAM" id="Phobius"/>
    </source>
</evidence>
<reference evidence="2" key="1">
    <citation type="submission" date="2019-10" db="EMBL/GenBank/DDBJ databases">
        <authorList>
            <person name="Nor Muhammad N."/>
        </authorList>
    </citation>
    <scope>NUCLEOTIDE SEQUENCE</scope>
</reference>
<dbReference type="EMBL" id="LR724354">
    <property type="protein sequence ID" value="VWO94937.1"/>
    <property type="molecule type" value="Genomic_DNA"/>
</dbReference>
<accession>A0A5K1JT48</accession>
<dbReference type="InterPro" id="IPR036259">
    <property type="entry name" value="MFS_trans_sf"/>
</dbReference>
<name>A0A5K1JT48_9APHY</name>
<dbReference type="Gene3D" id="1.20.1250.20">
    <property type="entry name" value="MFS general substrate transporter like domains"/>
    <property type="match status" value="1"/>
</dbReference>
<protein>
    <submittedName>
        <fullName evidence="2">MFS domain-containing protein</fullName>
    </submittedName>
</protein>
<proteinExistence type="predicted"/>
<keyword evidence="1" id="KW-0472">Membrane</keyword>
<keyword evidence="1" id="KW-0812">Transmembrane</keyword>
<feature type="transmembrane region" description="Helical" evidence="1">
    <location>
        <begin position="56"/>
        <end position="76"/>
    </location>
</feature>